<dbReference type="PANTHER" id="PTHR25462:SF296">
    <property type="entry name" value="MEIOTIC P26, ISOFORM F"/>
    <property type="match status" value="1"/>
</dbReference>
<dbReference type="GO" id="GO:0061630">
    <property type="term" value="F:ubiquitin protein ligase activity"/>
    <property type="evidence" value="ECO:0007669"/>
    <property type="project" value="TreeGrafter"/>
</dbReference>
<keyword evidence="3" id="KW-0862">Zinc</keyword>
<keyword evidence="1" id="KW-0479">Metal-binding</keyword>
<feature type="region of interest" description="Disordered" evidence="5">
    <location>
        <begin position="277"/>
        <end position="378"/>
    </location>
</feature>
<dbReference type="Proteomes" id="UP000515158">
    <property type="component" value="Unplaced"/>
</dbReference>
<dbReference type="Gene3D" id="3.30.40.10">
    <property type="entry name" value="Zinc/RING finger domain, C3HC4 (zinc finger)"/>
    <property type="match status" value="1"/>
</dbReference>
<dbReference type="Pfam" id="PF13445">
    <property type="entry name" value="zf-RING_UBOX"/>
    <property type="match status" value="1"/>
</dbReference>
<feature type="compositionally biased region" description="Pro residues" evidence="5">
    <location>
        <begin position="307"/>
        <end position="370"/>
    </location>
</feature>
<organism evidence="8">
    <name type="scientific">Thrips palmi</name>
    <name type="common">Melon thrips</name>
    <dbReference type="NCBI Taxonomy" id="161013"/>
    <lineage>
        <taxon>Eukaryota</taxon>
        <taxon>Metazoa</taxon>
        <taxon>Ecdysozoa</taxon>
        <taxon>Arthropoda</taxon>
        <taxon>Hexapoda</taxon>
        <taxon>Insecta</taxon>
        <taxon>Pterygota</taxon>
        <taxon>Neoptera</taxon>
        <taxon>Paraneoptera</taxon>
        <taxon>Thysanoptera</taxon>
        <taxon>Terebrantia</taxon>
        <taxon>Thripoidea</taxon>
        <taxon>Thripidae</taxon>
        <taxon>Thrips</taxon>
    </lineage>
</organism>
<dbReference type="GeneID" id="117653069"/>
<evidence type="ECO:0000313" key="8">
    <source>
        <dbReference type="RefSeq" id="XP_034254362.1"/>
    </source>
</evidence>
<dbReference type="GO" id="GO:0008270">
    <property type="term" value="F:zinc ion binding"/>
    <property type="evidence" value="ECO:0007669"/>
    <property type="project" value="UniProtKB-KW"/>
</dbReference>
<dbReference type="SUPFAM" id="SSF57850">
    <property type="entry name" value="RING/U-box"/>
    <property type="match status" value="1"/>
</dbReference>
<dbReference type="RefSeq" id="XP_034254362.1">
    <property type="nucleotide sequence ID" value="XM_034398471.1"/>
</dbReference>
<proteinExistence type="predicted"/>
<dbReference type="SMART" id="SM00184">
    <property type="entry name" value="RING"/>
    <property type="match status" value="1"/>
</dbReference>
<dbReference type="InterPro" id="IPR001841">
    <property type="entry name" value="Znf_RING"/>
</dbReference>
<keyword evidence="2 4" id="KW-0863">Zinc-finger</keyword>
<name>A0A6P9A8M5_THRPL</name>
<dbReference type="InterPro" id="IPR047153">
    <property type="entry name" value="TRIM45/56/19-like"/>
</dbReference>
<dbReference type="PROSITE" id="PS50089">
    <property type="entry name" value="ZF_RING_2"/>
    <property type="match status" value="1"/>
</dbReference>
<dbReference type="KEGG" id="tpal:117653069"/>
<evidence type="ECO:0000256" key="5">
    <source>
        <dbReference type="SAM" id="MobiDB-lite"/>
    </source>
</evidence>
<accession>A0A6P9A8M5</accession>
<dbReference type="AlphaFoldDB" id="A0A6P9A8M5"/>
<dbReference type="RefSeq" id="XP_034254451.1">
    <property type="nucleotide sequence ID" value="XM_034398560.1"/>
</dbReference>
<keyword evidence="7" id="KW-1185">Reference proteome</keyword>
<gene>
    <name evidence="8 9" type="primary">LOC117653069</name>
</gene>
<feature type="domain" description="RING-type" evidence="6">
    <location>
        <begin position="11"/>
        <end position="63"/>
    </location>
</feature>
<reference evidence="8 9" key="1">
    <citation type="submission" date="2025-04" db="UniProtKB">
        <authorList>
            <consortium name="RefSeq"/>
        </authorList>
    </citation>
    <scope>IDENTIFICATION</scope>
    <source>
        <tissue evidence="8 9">Total insect</tissue>
    </source>
</reference>
<dbReference type="PROSITE" id="PS00518">
    <property type="entry name" value="ZF_RING_1"/>
    <property type="match status" value="1"/>
</dbReference>
<sequence>MADSLERSLECEVCCEQFDLATRRPKLLSCGHTVCLTCVVGIRDKARDARSDAETAFLCPIDRKETRCKPEELNDNYYIMSLIQELPKPEKARGAGGGSSARFWCLDCKAVADPVCEDKHALRRLHQERAKQMKPTLDLLERAVSTQRRLADKLKAVEAGVRDFAKLQVAETAAAAARGQEVLTRLYDGLDLVGPEWDLVEADVEKARQESEARLAADELTLQLLAEAGTWEVRAAATGGGRWTADVDLGGDGDALAVVRGLLVHLQRAGVLRLDKEERVPDEEATSKAQEDAVPTPTPQPRQQRQPPQPVQPPQPPQQLQPPQPPQQLQPPQPLQPPQQLQPPQPLQPPLQPRPPLQLQPPLQPLPPSIPARAVPPSDNFFSSVTDALQTLTGGKRTWTLQEMSKRTARELRAEKDVALQSDLPDVSLRGLRCDCDPAWTCALLLKLGPRLQDLGLEGVREEHVTALRGMASLRSLSLEYHESTDPTTGMFGTVLSRTLQKLELNVPVRDLAYWLRKCPAESVRIALADTVQFSHLQLCQIHAAVAATPGNMKDVTLVREVRPNQRAAHTVLCVKQCRAFSKWSRVSCSSCQNPTANSDPASSLLDAAIGLFLHA</sequence>
<protein>
    <submittedName>
        <fullName evidence="8 9">RE1-silencing transcription factor-like</fullName>
    </submittedName>
</protein>
<dbReference type="InterPro" id="IPR013083">
    <property type="entry name" value="Znf_RING/FYVE/PHD"/>
</dbReference>
<evidence type="ECO:0000259" key="6">
    <source>
        <dbReference type="PROSITE" id="PS50089"/>
    </source>
</evidence>
<dbReference type="InterPro" id="IPR027370">
    <property type="entry name" value="Znf-RING_euk"/>
</dbReference>
<evidence type="ECO:0000256" key="1">
    <source>
        <dbReference type="ARBA" id="ARBA00022723"/>
    </source>
</evidence>
<evidence type="ECO:0000313" key="7">
    <source>
        <dbReference type="Proteomes" id="UP000515158"/>
    </source>
</evidence>
<dbReference type="PANTHER" id="PTHR25462">
    <property type="entry name" value="BONUS, ISOFORM C-RELATED"/>
    <property type="match status" value="1"/>
</dbReference>
<evidence type="ECO:0000256" key="2">
    <source>
        <dbReference type="ARBA" id="ARBA00022771"/>
    </source>
</evidence>
<dbReference type="OrthoDB" id="252722at2759"/>
<dbReference type="InterPro" id="IPR017907">
    <property type="entry name" value="Znf_RING_CS"/>
</dbReference>
<evidence type="ECO:0000313" key="9">
    <source>
        <dbReference type="RefSeq" id="XP_034254451.1"/>
    </source>
</evidence>
<evidence type="ECO:0000256" key="3">
    <source>
        <dbReference type="ARBA" id="ARBA00022833"/>
    </source>
</evidence>
<evidence type="ECO:0000256" key="4">
    <source>
        <dbReference type="PROSITE-ProRule" id="PRU00175"/>
    </source>
</evidence>